<organism evidence="5 6">
    <name type="scientific">Acidovorax delafieldii 2AN</name>
    <dbReference type="NCBI Taxonomy" id="573060"/>
    <lineage>
        <taxon>Bacteria</taxon>
        <taxon>Pseudomonadati</taxon>
        <taxon>Pseudomonadota</taxon>
        <taxon>Betaproteobacteria</taxon>
        <taxon>Burkholderiales</taxon>
        <taxon>Comamonadaceae</taxon>
        <taxon>Acidovorax</taxon>
    </lineage>
</organism>
<dbReference type="RefSeq" id="WP_005799795.1">
    <property type="nucleotide sequence ID" value="NZ_ACQT01000281.1"/>
</dbReference>
<evidence type="ECO:0000313" key="6">
    <source>
        <dbReference type="Proteomes" id="UP000003856"/>
    </source>
</evidence>
<dbReference type="PANTHER" id="PTHR40392">
    <property type="entry name" value="2-PHOSPHO-L-LACTATE GUANYLYLTRANSFERASE"/>
    <property type="match status" value="1"/>
</dbReference>
<keyword evidence="3" id="KW-0547">Nucleotide-binding</keyword>
<comment type="caution">
    <text evidence="5">The sequence shown here is derived from an EMBL/GenBank/DDBJ whole genome shotgun (WGS) entry which is preliminary data.</text>
</comment>
<keyword evidence="1" id="KW-0808">Transferase</keyword>
<gene>
    <name evidence="5" type="ORF">AcdelDRAFT_4055</name>
</gene>
<evidence type="ECO:0000256" key="4">
    <source>
        <dbReference type="ARBA" id="ARBA00023134"/>
    </source>
</evidence>
<keyword evidence="2" id="KW-0548">Nucleotidyltransferase</keyword>
<evidence type="ECO:0000313" key="5">
    <source>
        <dbReference type="EMBL" id="EER58375.1"/>
    </source>
</evidence>
<dbReference type="AlphaFoldDB" id="C5TAX5"/>
<dbReference type="OrthoDB" id="9151145at2"/>
<proteinExistence type="predicted"/>
<evidence type="ECO:0000256" key="1">
    <source>
        <dbReference type="ARBA" id="ARBA00022679"/>
    </source>
</evidence>
<dbReference type="Gene3D" id="3.90.550.10">
    <property type="entry name" value="Spore Coat Polysaccharide Biosynthesis Protein SpsA, Chain A"/>
    <property type="match status" value="1"/>
</dbReference>
<dbReference type="Pfam" id="PF01983">
    <property type="entry name" value="CofC"/>
    <property type="match status" value="1"/>
</dbReference>
<dbReference type="EMBL" id="ACQT01000281">
    <property type="protein sequence ID" value="EER58375.1"/>
    <property type="molecule type" value="Genomic_DNA"/>
</dbReference>
<keyword evidence="4" id="KW-0342">GTP-binding</keyword>
<accession>C5TAX5</accession>
<evidence type="ECO:0008006" key="7">
    <source>
        <dbReference type="Google" id="ProtNLM"/>
    </source>
</evidence>
<sequence>MSPWLVLPVKSISEGKSRLAPFLDTDARHALNTELLRRSLALAAEYPGLDRTLVVSRCPRVLAMARKAGAHVLVEQDCGLNAAAGQAVHALRGTAARVLVLSCDLPLAKSDELRAIVQSNDVILATDLAGTGTNALCLPPGTNFQFHYGEASRQRHVEEALRQGLCCRVVQLHGLAFDLDTVADYDFWLHNYFMHNALLSI</sequence>
<dbReference type="Proteomes" id="UP000003856">
    <property type="component" value="Unassembled WGS sequence"/>
</dbReference>
<evidence type="ECO:0000256" key="3">
    <source>
        <dbReference type="ARBA" id="ARBA00022741"/>
    </source>
</evidence>
<dbReference type="InterPro" id="IPR029044">
    <property type="entry name" value="Nucleotide-diphossugar_trans"/>
</dbReference>
<dbReference type="InterPro" id="IPR002835">
    <property type="entry name" value="CofC"/>
</dbReference>
<keyword evidence="6" id="KW-1185">Reference proteome</keyword>
<protein>
    <recommendedName>
        <fullName evidence="7">2-phospho-L-lactate guanylyltransferase</fullName>
    </recommendedName>
</protein>
<dbReference type="NCBIfam" id="TIGR03552">
    <property type="entry name" value="F420_cofC"/>
    <property type="match status" value="1"/>
</dbReference>
<dbReference type="PATRIC" id="fig|573060.9.peg.897"/>
<dbReference type="GO" id="GO:0043814">
    <property type="term" value="F:phospholactate guanylyltransferase activity"/>
    <property type="evidence" value="ECO:0007669"/>
    <property type="project" value="InterPro"/>
</dbReference>
<reference evidence="5 6" key="1">
    <citation type="submission" date="2009-05" db="EMBL/GenBank/DDBJ databases">
        <title>The draft genome of Acidovorax delafieldii 2AN.</title>
        <authorList>
            <consortium name="US DOE Joint Genome Institute (JGI-PGF)"/>
            <person name="Lucas S."/>
            <person name="Copeland A."/>
            <person name="Lapidus A."/>
            <person name="Glavina del Rio T."/>
            <person name="Tice H."/>
            <person name="Bruce D."/>
            <person name="Goodwin L."/>
            <person name="Pitluck S."/>
            <person name="Larimer F."/>
            <person name="Land M.L."/>
            <person name="Hauser L."/>
            <person name="Shelobolina E.S."/>
            <person name="Picardal F."/>
            <person name="Roden E."/>
            <person name="Emerson D."/>
        </authorList>
    </citation>
    <scope>NUCLEOTIDE SEQUENCE [LARGE SCALE GENOMIC DNA]</scope>
    <source>
        <strain evidence="5 6">2AN</strain>
    </source>
</reference>
<dbReference type="PANTHER" id="PTHR40392:SF1">
    <property type="entry name" value="2-PHOSPHO-L-LACTATE GUANYLYLTRANSFERASE"/>
    <property type="match status" value="1"/>
</dbReference>
<dbReference type="SUPFAM" id="SSF53448">
    <property type="entry name" value="Nucleotide-diphospho-sugar transferases"/>
    <property type="match status" value="1"/>
</dbReference>
<dbReference type="GO" id="GO:0005525">
    <property type="term" value="F:GTP binding"/>
    <property type="evidence" value="ECO:0007669"/>
    <property type="project" value="UniProtKB-KW"/>
</dbReference>
<evidence type="ECO:0000256" key="2">
    <source>
        <dbReference type="ARBA" id="ARBA00022695"/>
    </source>
</evidence>
<name>C5TAX5_ACIDE</name>